<keyword evidence="9" id="KW-0376">Hydrogen peroxide</keyword>
<keyword evidence="6 12" id="KW-0106">Calcium</keyword>
<evidence type="ECO:0000256" key="15">
    <source>
        <dbReference type="SAM" id="MobiDB-lite"/>
    </source>
</evidence>
<dbReference type="GO" id="GO:0006979">
    <property type="term" value="P:response to oxidative stress"/>
    <property type="evidence" value="ECO:0007669"/>
    <property type="project" value="InterPro"/>
</dbReference>
<comment type="similarity">
    <text evidence="2">Belongs to the peroxidase family. Ascorbate peroxidase subfamily.</text>
</comment>
<dbReference type="GO" id="GO:0140825">
    <property type="term" value="F:lactoperoxidase activity"/>
    <property type="evidence" value="ECO:0007669"/>
    <property type="project" value="UniProtKB-EC"/>
</dbReference>
<feature type="binding site" evidence="11">
    <location>
        <position position="154"/>
    </location>
    <ligand>
        <name>substrate</name>
    </ligand>
</feature>
<dbReference type="PRINTS" id="PR00461">
    <property type="entry name" value="PLPEROXIDASE"/>
</dbReference>
<evidence type="ECO:0000256" key="2">
    <source>
        <dbReference type="ARBA" id="ARBA00006873"/>
    </source>
</evidence>
<feature type="region of interest" description="Disordered" evidence="15">
    <location>
        <begin position="312"/>
        <end position="340"/>
    </location>
</feature>
<protein>
    <submittedName>
        <fullName evidence="18">Peroxidase 2</fullName>
    </submittedName>
</protein>
<dbReference type="InterPro" id="IPR019794">
    <property type="entry name" value="Peroxidases_AS"/>
</dbReference>
<gene>
    <name evidence="18" type="ORF">TRIUR3_02394</name>
</gene>
<keyword evidence="3 18" id="KW-0575">Peroxidase</keyword>
<feature type="binding site" evidence="12">
    <location>
        <position position="69"/>
    </location>
    <ligand>
        <name>Ca(2+)</name>
        <dbReference type="ChEBI" id="CHEBI:29108"/>
        <label>1</label>
    </ligand>
</feature>
<keyword evidence="8 12" id="KW-0408">Iron</keyword>
<feature type="binding site" evidence="12">
    <location>
        <position position="67"/>
    </location>
    <ligand>
        <name>Ca(2+)</name>
        <dbReference type="ChEBI" id="CHEBI:29108"/>
        <label>1</label>
    </ligand>
</feature>
<keyword evidence="7" id="KW-0560">Oxidoreductase</keyword>
<dbReference type="PRINTS" id="PR00458">
    <property type="entry name" value="PEROXIDASE"/>
</dbReference>
<dbReference type="OMA" id="NAMAEYM"/>
<dbReference type="InterPro" id="IPR019793">
    <property type="entry name" value="Peroxidases_heam-ligand_BS"/>
</dbReference>
<name>M7ZF57_TRIUA</name>
<feature type="disulfide bond" evidence="14">
    <location>
        <begin position="61"/>
        <end position="66"/>
    </location>
</feature>
<dbReference type="InterPro" id="IPR010255">
    <property type="entry name" value="Haem_peroxidase_sf"/>
</dbReference>
<evidence type="ECO:0000259" key="17">
    <source>
        <dbReference type="PROSITE" id="PS50873"/>
    </source>
</evidence>
<reference evidence="18" key="1">
    <citation type="journal article" date="2013" name="Nature">
        <title>Draft genome of the wheat A-genome progenitor Triticum urartu.</title>
        <authorList>
            <person name="Ling H.Q."/>
            <person name="Zhao S."/>
            <person name="Liu D."/>
            <person name="Wang J."/>
            <person name="Sun H."/>
            <person name="Zhang C."/>
            <person name="Fan H."/>
            <person name="Li D."/>
            <person name="Dong L."/>
            <person name="Tao Y."/>
            <person name="Gao C."/>
            <person name="Wu H."/>
            <person name="Li Y."/>
            <person name="Cui Y."/>
            <person name="Guo X."/>
            <person name="Zheng S."/>
            <person name="Wang B."/>
            <person name="Yu K."/>
            <person name="Liang Q."/>
            <person name="Yang W."/>
            <person name="Lou X."/>
            <person name="Chen J."/>
            <person name="Feng M."/>
            <person name="Jian J."/>
            <person name="Zhang X."/>
            <person name="Luo G."/>
            <person name="Jiang Y."/>
            <person name="Liu J."/>
            <person name="Wang Z."/>
            <person name="Sha Y."/>
            <person name="Zhang B."/>
            <person name="Wu H."/>
            <person name="Tang D."/>
            <person name="Shen Q."/>
            <person name="Xue P."/>
            <person name="Zou S."/>
            <person name="Wang X."/>
            <person name="Liu X."/>
            <person name="Wang F."/>
            <person name="Yang Y."/>
            <person name="An X."/>
            <person name="Dong Z."/>
            <person name="Zhang K."/>
            <person name="Zhang X."/>
            <person name="Luo M.C."/>
            <person name="Dvorak J."/>
            <person name="Tong Y."/>
            <person name="Wang J."/>
            <person name="Yang H."/>
            <person name="Li Z."/>
            <person name="Wang D."/>
            <person name="Zhang A."/>
            <person name="Wang J."/>
        </authorList>
    </citation>
    <scope>NUCLEOTIDE SEQUENCE</scope>
</reference>
<sequence length="432" mass="46999">MAKVNAGAALLSLCLLLACSAGGTKAAYVDVEGTVRTEVEKAIKSNPGIGAALVRLVFHDCWVNGCDGSVLLDKTPYGTNTEKKAINNIGLDGFNLIDTIKYKLGDGVSCADIVVFAARDAARYLSNGKIAYSVPSGRKDGINSSAAAADAVLPQSTFEFQQLADNFDKKKFTPRELVILSGAHSIGVSHLSSFQDRLNKSTATPIDDNYKQALVADVEAQKKSQNTPDPIEKNNIRDMSSSFQTTAGYDPTGQLVDNFDKKKFTPRELVILSGAHSIGVSHLSSFQDRLNKSTATPIDDNYKQALVADVEAQKKSQNTPDPIEKNNIRDMSSSFQTTAGYDPTGVNTAAKGALDNSYYHANLQNRVLFKSDWVMRTDTDAGNAMAEYMDNATKWNNDFAAAMVKLSKLPAESSTRYEIRKNCRVTNQNYYY</sequence>
<comment type="cofactor">
    <cofactor evidence="12">
        <name>heme b</name>
        <dbReference type="ChEBI" id="CHEBI:60344"/>
    </cofactor>
    <text evidence="12">Binds 1 heme b (iron(II)-protoporphyrin IX) group per subunit.</text>
</comment>
<keyword evidence="14" id="KW-1015">Disulfide bond</keyword>
<organism evidence="18">
    <name type="scientific">Triticum urartu</name>
    <name type="common">Red wild einkorn</name>
    <name type="synonym">Crithodium urartu</name>
    <dbReference type="NCBI Taxonomy" id="4572"/>
    <lineage>
        <taxon>Eukaryota</taxon>
        <taxon>Viridiplantae</taxon>
        <taxon>Streptophyta</taxon>
        <taxon>Embryophyta</taxon>
        <taxon>Tracheophyta</taxon>
        <taxon>Spermatophyta</taxon>
        <taxon>Magnoliopsida</taxon>
        <taxon>Liliopsida</taxon>
        <taxon>Poales</taxon>
        <taxon>Poaceae</taxon>
        <taxon>BOP clade</taxon>
        <taxon>Pooideae</taxon>
        <taxon>Triticodae</taxon>
        <taxon>Triticeae</taxon>
        <taxon>Triticinae</taxon>
        <taxon>Triticum</taxon>
    </lineage>
</organism>
<evidence type="ECO:0000256" key="6">
    <source>
        <dbReference type="ARBA" id="ARBA00022837"/>
    </source>
</evidence>
<dbReference type="EMBL" id="KD135003">
    <property type="protein sequence ID" value="EMS58276.1"/>
    <property type="molecule type" value="Genomic_DNA"/>
</dbReference>
<evidence type="ECO:0000256" key="16">
    <source>
        <dbReference type="SAM" id="SignalP"/>
    </source>
</evidence>
<accession>M7ZF57</accession>
<dbReference type="eggNOG" id="ENOG502QPX7">
    <property type="taxonomic scope" value="Eukaryota"/>
</dbReference>
<proteinExistence type="inferred from homology"/>
<dbReference type="PROSITE" id="PS00436">
    <property type="entry name" value="PEROXIDASE_2"/>
    <property type="match status" value="1"/>
</dbReference>
<feature type="binding site" evidence="12">
    <location>
        <position position="82"/>
    </location>
    <ligand>
        <name>Ca(2+)</name>
        <dbReference type="ChEBI" id="CHEBI:29108"/>
        <label>1</label>
    </ligand>
</feature>
<evidence type="ECO:0000256" key="8">
    <source>
        <dbReference type="ARBA" id="ARBA00023004"/>
    </source>
</evidence>
<evidence type="ECO:0000256" key="14">
    <source>
        <dbReference type="PIRSR" id="PIRSR600823-5"/>
    </source>
</evidence>
<dbReference type="SUPFAM" id="SSF48113">
    <property type="entry name" value="Heme-dependent peroxidases"/>
    <property type="match status" value="2"/>
</dbReference>
<feature type="binding site" evidence="12">
    <location>
        <position position="63"/>
    </location>
    <ligand>
        <name>Ca(2+)</name>
        <dbReference type="ChEBI" id="CHEBI:29108"/>
        <label>1</label>
    </ligand>
</feature>
<dbReference type="GO" id="GO:0042744">
    <property type="term" value="P:hydrogen peroxide catabolic process"/>
    <property type="evidence" value="ECO:0007669"/>
    <property type="project" value="UniProtKB-KW"/>
</dbReference>
<feature type="active site" description="Proton acceptor" evidence="10">
    <location>
        <position position="59"/>
    </location>
</feature>
<evidence type="ECO:0000256" key="11">
    <source>
        <dbReference type="PIRSR" id="PIRSR600823-2"/>
    </source>
</evidence>
<dbReference type="Pfam" id="PF00141">
    <property type="entry name" value="peroxidase"/>
    <property type="match status" value="2"/>
</dbReference>
<keyword evidence="4" id="KW-0349">Heme</keyword>
<feature type="signal peptide" evidence="16">
    <location>
        <begin position="1"/>
        <end position="26"/>
    </location>
</feature>
<dbReference type="InterPro" id="IPR002016">
    <property type="entry name" value="Haem_peroxidase"/>
</dbReference>
<evidence type="ECO:0000256" key="13">
    <source>
        <dbReference type="PIRSR" id="PIRSR600823-4"/>
    </source>
</evidence>
<dbReference type="Gene3D" id="1.10.520.10">
    <property type="match status" value="2"/>
</dbReference>
<evidence type="ECO:0000256" key="7">
    <source>
        <dbReference type="ARBA" id="ARBA00023002"/>
    </source>
</evidence>
<dbReference type="FunFam" id="1.10.420.10:FF:000012">
    <property type="entry name" value="Peroxidase"/>
    <property type="match status" value="1"/>
</dbReference>
<dbReference type="PROSITE" id="PS00435">
    <property type="entry name" value="PEROXIDASE_1"/>
    <property type="match status" value="2"/>
</dbReference>
<feature type="binding site" evidence="12">
    <location>
        <position position="65"/>
    </location>
    <ligand>
        <name>Ca(2+)</name>
        <dbReference type="ChEBI" id="CHEBI:29108"/>
        <label>1</label>
    </ligand>
</feature>
<evidence type="ECO:0000256" key="12">
    <source>
        <dbReference type="PIRSR" id="PIRSR600823-3"/>
    </source>
</evidence>
<evidence type="ECO:0000256" key="9">
    <source>
        <dbReference type="ARBA" id="ARBA00023324"/>
    </source>
</evidence>
<dbReference type="GO" id="GO:0046872">
    <property type="term" value="F:metal ion binding"/>
    <property type="evidence" value="ECO:0007669"/>
    <property type="project" value="UniProtKB-KW"/>
</dbReference>
<evidence type="ECO:0000256" key="4">
    <source>
        <dbReference type="ARBA" id="ARBA00022617"/>
    </source>
</evidence>
<comment type="cofactor">
    <cofactor evidence="12">
        <name>Ca(2+)</name>
        <dbReference type="ChEBI" id="CHEBI:29108"/>
    </cofactor>
    <text evidence="12">Binds 2 calcium ions per subunit.</text>
</comment>
<evidence type="ECO:0000313" key="18">
    <source>
        <dbReference type="EMBL" id="EMS58276.1"/>
    </source>
</evidence>
<feature type="compositionally biased region" description="Polar residues" evidence="15">
    <location>
        <begin position="329"/>
        <end position="339"/>
    </location>
</feature>
<feature type="chain" id="PRO_5010837175" evidence="16">
    <location>
        <begin position="27"/>
        <end position="432"/>
    </location>
</feature>
<feature type="domain" description="Plant heme peroxidase family profile" evidence="17">
    <location>
        <begin position="30"/>
        <end position="427"/>
    </location>
</feature>
<dbReference type="FunFam" id="1.10.520.10:FF:000015">
    <property type="entry name" value="Peroxidase"/>
    <property type="match status" value="1"/>
</dbReference>
<dbReference type="AlphaFoldDB" id="M7ZF57"/>
<dbReference type="InterPro" id="IPR000823">
    <property type="entry name" value="Peroxidase_pln"/>
</dbReference>
<dbReference type="PROSITE" id="PS50873">
    <property type="entry name" value="PEROXIDASE_4"/>
    <property type="match status" value="1"/>
</dbReference>
<dbReference type="GO" id="GO:0020037">
    <property type="term" value="F:heme binding"/>
    <property type="evidence" value="ECO:0007669"/>
    <property type="project" value="InterPro"/>
</dbReference>
<dbReference type="STRING" id="4572.M7ZF57"/>
<evidence type="ECO:0000256" key="3">
    <source>
        <dbReference type="ARBA" id="ARBA00022559"/>
    </source>
</evidence>
<feature type="binding site" evidence="12">
    <location>
        <position position="60"/>
    </location>
    <ligand>
        <name>Ca(2+)</name>
        <dbReference type="ChEBI" id="CHEBI:29108"/>
        <label>1</label>
    </ligand>
</feature>
<comment type="catalytic activity">
    <reaction evidence="1">
        <text>2 a phenolic donor + H2O2 = 2 a phenolic radical donor + 2 H2O</text>
        <dbReference type="Rhea" id="RHEA:56136"/>
        <dbReference type="ChEBI" id="CHEBI:15377"/>
        <dbReference type="ChEBI" id="CHEBI:16240"/>
        <dbReference type="ChEBI" id="CHEBI:139520"/>
        <dbReference type="ChEBI" id="CHEBI:139521"/>
        <dbReference type="EC" id="1.11.1.7"/>
    </reaction>
</comment>
<dbReference type="PANTHER" id="PTHR31235">
    <property type="entry name" value="PEROXIDASE 25-RELATED"/>
    <property type="match status" value="1"/>
</dbReference>
<keyword evidence="5 12" id="KW-0479">Metal-binding</keyword>
<dbReference type="PROSITE" id="PS51257">
    <property type="entry name" value="PROKAR_LIPOPROTEIN"/>
    <property type="match status" value="1"/>
</dbReference>
<evidence type="ECO:0000256" key="1">
    <source>
        <dbReference type="ARBA" id="ARBA00000189"/>
    </source>
</evidence>
<evidence type="ECO:0000256" key="10">
    <source>
        <dbReference type="PIRSR" id="PIRSR600823-1"/>
    </source>
</evidence>
<feature type="binding site" description="axial binding residue" evidence="12">
    <location>
        <position position="184"/>
    </location>
    <ligand>
        <name>heme b</name>
        <dbReference type="ChEBI" id="CHEBI:60344"/>
    </ligand>
    <ligandPart>
        <name>Fe</name>
        <dbReference type="ChEBI" id="CHEBI:18248"/>
    </ligandPart>
</feature>
<keyword evidence="16" id="KW-0732">Signal</keyword>
<dbReference type="Gene3D" id="1.10.420.10">
    <property type="entry name" value="Peroxidase, domain 2"/>
    <property type="match status" value="2"/>
</dbReference>
<feature type="site" description="Transition state stabilizer" evidence="13">
    <location>
        <position position="55"/>
    </location>
</feature>
<evidence type="ECO:0000256" key="5">
    <source>
        <dbReference type="ARBA" id="ARBA00022723"/>
    </source>
</evidence>